<keyword evidence="2" id="KW-0472">Membrane</keyword>
<reference evidence="3" key="1">
    <citation type="submission" date="2020-08" db="EMBL/GenBank/DDBJ databases">
        <title>Complete genome sequence of Weissella confusa strain FS54 provides insights into metabolic potential.</title>
        <authorList>
            <person name="Fhoula I."/>
            <person name="Najjari A."/>
            <person name="Lekired A."/>
            <person name="Bessrour-Aouam N."/>
            <person name="Jaballah S."/>
            <person name="Klibi N."/>
            <person name="Ouzari H.-I."/>
        </authorList>
    </citation>
    <scope>NUCLEOTIDE SEQUENCE</scope>
    <source>
        <strain evidence="3">FS54</strain>
    </source>
</reference>
<comment type="caution">
    <text evidence="3">The sequence shown here is derived from an EMBL/GenBank/DDBJ whole genome shotgun (WGS) entry which is preliminary data.</text>
</comment>
<gene>
    <name evidence="3" type="ORF">H7R52_11270</name>
</gene>
<feature type="compositionally biased region" description="Basic residues" evidence="1">
    <location>
        <begin position="1"/>
        <end position="18"/>
    </location>
</feature>
<name>A0A923NEQ9_WEICO</name>
<dbReference type="EMBL" id="JACSZT010000008">
    <property type="protein sequence ID" value="MBC6499242.1"/>
    <property type="molecule type" value="Genomic_DNA"/>
</dbReference>
<dbReference type="RefSeq" id="WP_252972247.1">
    <property type="nucleotide sequence ID" value="NZ_JAXDEI010000015.1"/>
</dbReference>
<sequence length="91" mass="10637">MAKSDSKKKKGKVRKPIRQRVTERAKSERELWRPSNIAKQAEQDWQSILDSDTNPTKQIDPVRLKRAKTRFLTSLTIVLLFIAFVLFINLI</sequence>
<feature type="region of interest" description="Disordered" evidence="1">
    <location>
        <begin position="1"/>
        <end position="33"/>
    </location>
</feature>
<keyword evidence="2" id="KW-1133">Transmembrane helix</keyword>
<feature type="transmembrane region" description="Helical" evidence="2">
    <location>
        <begin position="71"/>
        <end position="90"/>
    </location>
</feature>
<organism evidence="3 4">
    <name type="scientific">Weissella confusa</name>
    <name type="common">Lactobacillus confusus</name>
    <dbReference type="NCBI Taxonomy" id="1583"/>
    <lineage>
        <taxon>Bacteria</taxon>
        <taxon>Bacillati</taxon>
        <taxon>Bacillota</taxon>
        <taxon>Bacilli</taxon>
        <taxon>Lactobacillales</taxon>
        <taxon>Lactobacillaceae</taxon>
        <taxon>Weissella</taxon>
    </lineage>
</organism>
<evidence type="ECO:0000256" key="1">
    <source>
        <dbReference type="SAM" id="MobiDB-lite"/>
    </source>
</evidence>
<evidence type="ECO:0000313" key="3">
    <source>
        <dbReference type="EMBL" id="MBC6499242.1"/>
    </source>
</evidence>
<accession>A0A923NEQ9</accession>
<feature type="compositionally biased region" description="Basic and acidic residues" evidence="1">
    <location>
        <begin position="20"/>
        <end position="32"/>
    </location>
</feature>
<proteinExistence type="predicted"/>
<keyword evidence="2" id="KW-0812">Transmembrane</keyword>
<protein>
    <submittedName>
        <fullName evidence="3">Uncharacterized protein</fullName>
    </submittedName>
</protein>
<dbReference type="AlphaFoldDB" id="A0A923NEQ9"/>
<dbReference type="Proteomes" id="UP000650485">
    <property type="component" value="Unassembled WGS sequence"/>
</dbReference>
<evidence type="ECO:0000313" key="4">
    <source>
        <dbReference type="Proteomes" id="UP000650485"/>
    </source>
</evidence>
<evidence type="ECO:0000256" key="2">
    <source>
        <dbReference type="SAM" id="Phobius"/>
    </source>
</evidence>